<dbReference type="AlphaFoldDB" id="A0A4R1HUF6"/>
<name>A0A4R1HUF6_PSEEN</name>
<sequence>MSDPSDGHDGLRRSHVRHDIGSGELARESLLFMFQLPEHGLGVSVYTWVKGSGNAGYAIFFYGGRPDGSTLLEHTDGIAVGDDVGFDRWKLGKLDLSLSPASDTATISVTGSECAVEFTFEGRHAPYFYSSSPGGCPQFFATDRVEQSGRVRGRLTCGDRVIDFDTQGHHDHSWGTRDWAGIQHYKWFEATTPTAAVHVLDIAGFGEHHVAGYVLKDSEIAEVRRVSWDVDYGADFVHEKVRLTAVDALDRETVVDGTAFAKFPFPVDTHTTLLDSVLEVSIERESGGGFADWCWPQVYLDHIRSR</sequence>
<dbReference type="EMBL" id="SMFZ01000001">
    <property type="protein sequence ID" value="TCK26334.1"/>
    <property type="molecule type" value="Genomic_DNA"/>
</dbReference>
<dbReference type="OrthoDB" id="115252at2"/>
<protein>
    <recommendedName>
        <fullName evidence="1">DUF7064 domain-containing protein</fullName>
    </recommendedName>
</protein>
<dbReference type="Proteomes" id="UP000295560">
    <property type="component" value="Unassembled WGS sequence"/>
</dbReference>
<dbReference type="Pfam" id="PF23212">
    <property type="entry name" value="DUF7064"/>
    <property type="match status" value="1"/>
</dbReference>
<proteinExistence type="predicted"/>
<keyword evidence="3" id="KW-1185">Reference proteome</keyword>
<gene>
    <name evidence="2" type="ORF">EV378_2165</name>
</gene>
<dbReference type="RefSeq" id="WP_132423431.1">
    <property type="nucleotide sequence ID" value="NZ_SMFZ01000001.1"/>
</dbReference>
<evidence type="ECO:0000313" key="3">
    <source>
        <dbReference type="Proteomes" id="UP000295560"/>
    </source>
</evidence>
<evidence type="ECO:0000259" key="1">
    <source>
        <dbReference type="Pfam" id="PF23212"/>
    </source>
</evidence>
<comment type="caution">
    <text evidence="2">The sequence shown here is derived from an EMBL/GenBank/DDBJ whole genome shotgun (WGS) entry which is preliminary data.</text>
</comment>
<reference evidence="2 3" key="1">
    <citation type="submission" date="2019-03" db="EMBL/GenBank/DDBJ databases">
        <title>Sequencing the genomes of 1000 actinobacteria strains.</title>
        <authorList>
            <person name="Klenk H.-P."/>
        </authorList>
    </citation>
    <scope>NUCLEOTIDE SEQUENCE [LARGE SCALE GENOMIC DNA]</scope>
    <source>
        <strain evidence="2 3">DSM 44969</strain>
    </source>
</reference>
<dbReference type="InterPro" id="IPR055492">
    <property type="entry name" value="DUF7064"/>
</dbReference>
<evidence type="ECO:0000313" key="2">
    <source>
        <dbReference type="EMBL" id="TCK26334.1"/>
    </source>
</evidence>
<dbReference type="SUPFAM" id="SSF159245">
    <property type="entry name" value="AttH-like"/>
    <property type="match status" value="1"/>
</dbReference>
<feature type="domain" description="DUF7064" evidence="1">
    <location>
        <begin position="178"/>
        <end position="296"/>
    </location>
</feature>
<organism evidence="2 3">
    <name type="scientific">Pseudonocardia endophytica</name>
    <dbReference type="NCBI Taxonomy" id="401976"/>
    <lineage>
        <taxon>Bacteria</taxon>
        <taxon>Bacillati</taxon>
        <taxon>Actinomycetota</taxon>
        <taxon>Actinomycetes</taxon>
        <taxon>Pseudonocardiales</taxon>
        <taxon>Pseudonocardiaceae</taxon>
        <taxon>Pseudonocardia</taxon>
    </lineage>
</organism>
<accession>A0A4R1HUF6</accession>